<dbReference type="AlphaFoldDB" id="A0A200JEV8"/>
<dbReference type="RefSeq" id="WP_087640012.1">
    <property type="nucleotide sequence ID" value="NZ_CP147246.1"/>
</dbReference>
<dbReference type="Proteomes" id="UP000196151">
    <property type="component" value="Chromosome"/>
</dbReference>
<dbReference type="PANTHER" id="PTHR30087">
    <property type="entry name" value="INNER MEMBRANE PROTEIN"/>
    <property type="match status" value="1"/>
</dbReference>
<dbReference type="EMBL" id="CP147246">
    <property type="protein sequence ID" value="WYJ92706.1"/>
    <property type="molecule type" value="Genomic_DNA"/>
</dbReference>
<sequence>MIGISACLGGICCRYDGQSKELSFLKELVEKKEAMPICPEVLGGLPIPREPAEITSGDGFAVWQGQASVLTVSGEDVTECFKEGAKIAYQKLLEHQIDTLIVKEDSPSCGYRRIYDGTFSGNKIAGIGVATAYFILNGISVVSENEWQTIVQHEGSNG</sequence>
<evidence type="ECO:0000313" key="2">
    <source>
        <dbReference type="EMBL" id="WYJ92706.1"/>
    </source>
</evidence>
<dbReference type="Pfam" id="PF04463">
    <property type="entry name" value="2-thiour_desulf"/>
    <property type="match status" value="1"/>
</dbReference>
<protein>
    <submittedName>
        <fullName evidence="1">Uncharacterized protein</fullName>
    </submittedName>
</protein>
<dbReference type="EMBL" id="NIBQ01000001">
    <property type="protein sequence ID" value="OUZ35399.1"/>
    <property type="molecule type" value="Genomic_DNA"/>
</dbReference>
<accession>A0A200JEV8</accession>
<dbReference type="OrthoDB" id="9797779at2"/>
<dbReference type="InterPro" id="IPR007553">
    <property type="entry name" value="2-thiour_desulf"/>
</dbReference>
<reference evidence="2" key="3">
    <citation type="submission" date="2024-03" db="EMBL/GenBank/DDBJ databases">
        <title>The Genome Sequence of Enterococcus sp. DIV0238c.</title>
        <authorList>
            <consortium name="The Broad Institute Genomics Platform"/>
            <consortium name="The Broad Institute Microbial Omics Core"/>
            <consortium name="The Broad Institute Genomic Center for Infectious Diseases"/>
            <person name="Earl A."/>
            <person name="Manson A."/>
            <person name="Gilmore M."/>
            <person name="Schwartman J."/>
            <person name="Shea T."/>
            <person name="Abouelleil A."/>
            <person name="Cao P."/>
            <person name="Chapman S."/>
            <person name="Cusick C."/>
            <person name="Young S."/>
            <person name="Neafsey D."/>
            <person name="Nusbaum C."/>
            <person name="Birren B."/>
        </authorList>
    </citation>
    <scope>NUCLEOTIDE SEQUENCE</scope>
    <source>
        <strain evidence="2">9D6_DIV0238</strain>
    </source>
</reference>
<reference evidence="2" key="2">
    <citation type="submission" date="2017-05" db="EMBL/GenBank/DDBJ databases">
        <authorList>
            <consortium name="The Broad Institute Genomics Platform"/>
            <consortium name="The Broad Institute Genomic Center for Infectious Diseases"/>
            <person name="Earl A."/>
            <person name="Manson A."/>
            <person name="Schwartman J."/>
            <person name="Gilmore M."/>
            <person name="Abouelleil A."/>
            <person name="Cao P."/>
            <person name="Chapman S."/>
            <person name="Cusick C."/>
            <person name="Shea T."/>
            <person name="Young S."/>
            <person name="Neafsey D."/>
            <person name="Nusbaum C."/>
            <person name="Birren B."/>
        </authorList>
    </citation>
    <scope>NUCLEOTIDE SEQUENCE</scope>
    <source>
        <strain evidence="2">9D6_DIV0238</strain>
    </source>
</reference>
<gene>
    <name evidence="2" type="ORF">A5889_000185</name>
    <name evidence="1" type="ORF">A5889_000875</name>
</gene>
<keyword evidence="3" id="KW-1185">Reference proteome</keyword>
<organism evidence="1">
    <name type="scientific">Candidatus Enterococcus dunnyi</name>
    <dbReference type="NCBI Taxonomy" id="1834192"/>
    <lineage>
        <taxon>Bacteria</taxon>
        <taxon>Bacillati</taxon>
        <taxon>Bacillota</taxon>
        <taxon>Bacilli</taxon>
        <taxon>Lactobacillales</taxon>
        <taxon>Enterococcaceae</taxon>
        <taxon>Enterococcus</taxon>
    </lineage>
</organism>
<name>A0A200JEV8_9ENTE</name>
<evidence type="ECO:0000313" key="3">
    <source>
        <dbReference type="Proteomes" id="UP000196151"/>
    </source>
</evidence>
<dbReference type="PANTHER" id="PTHR30087:SF1">
    <property type="entry name" value="HYPOTHETICAL CYTOSOLIC PROTEIN"/>
    <property type="match status" value="1"/>
</dbReference>
<proteinExistence type="predicted"/>
<evidence type="ECO:0000313" key="1">
    <source>
        <dbReference type="EMBL" id="OUZ35399.1"/>
    </source>
</evidence>
<reference evidence="1" key="1">
    <citation type="submission" date="2017-05" db="EMBL/GenBank/DDBJ databases">
        <title>The Genome Sequence of Enterococcus sp. 9D6_DIV0238.</title>
        <authorList>
            <consortium name="The Broad Institute Genomics Platform"/>
            <consortium name="The Broad Institute Genomic Center for Infectious Diseases"/>
            <person name="Earl A."/>
            <person name="Manson A."/>
            <person name="Schwartman J."/>
            <person name="Gilmore M."/>
            <person name="Abouelleil A."/>
            <person name="Cao P."/>
            <person name="Chapman S."/>
            <person name="Cusick C."/>
            <person name="Shea T."/>
            <person name="Young S."/>
            <person name="Neafsey D."/>
            <person name="Nusbaum C."/>
            <person name="Birren B."/>
        </authorList>
    </citation>
    <scope>NUCLEOTIDE SEQUENCE [LARGE SCALE GENOMIC DNA]</scope>
    <source>
        <strain evidence="1">9D6_DIV0238</strain>
    </source>
</reference>